<keyword evidence="4 8" id="KW-0678">Repressor</keyword>
<keyword evidence="5 8" id="KW-0805">Transcription regulation</keyword>
<protein>
    <recommendedName>
        <fullName evidence="8">Arginine repressor</fullName>
    </recommendedName>
</protein>
<dbReference type="GO" id="GO:0005737">
    <property type="term" value="C:cytoplasm"/>
    <property type="evidence" value="ECO:0007669"/>
    <property type="project" value="UniProtKB-SubCell"/>
</dbReference>
<dbReference type="GO" id="GO:1900079">
    <property type="term" value="P:regulation of arginine biosynthetic process"/>
    <property type="evidence" value="ECO:0007669"/>
    <property type="project" value="UniProtKB-UniRule"/>
</dbReference>
<keyword evidence="8" id="KW-0028">Amino-acid biosynthesis</keyword>
<dbReference type="Gene3D" id="3.30.1360.40">
    <property type="match status" value="1"/>
</dbReference>
<dbReference type="GO" id="GO:0006526">
    <property type="term" value="P:L-arginine biosynthetic process"/>
    <property type="evidence" value="ECO:0007669"/>
    <property type="project" value="UniProtKB-UniPathway"/>
</dbReference>
<dbReference type="SUPFAM" id="SSF55252">
    <property type="entry name" value="C-terminal domain of arginine repressor"/>
    <property type="match status" value="1"/>
</dbReference>
<dbReference type="InterPro" id="IPR036251">
    <property type="entry name" value="Arg_repress_C_sf"/>
</dbReference>
<evidence type="ECO:0000256" key="1">
    <source>
        <dbReference type="ARBA" id="ARBA00004496"/>
    </source>
</evidence>
<comment type="function">
    <text evidence="8">Regulates arginine biosynthesis genes.</text>
</comment>
<feature type="domain" description="Arginine repressor C-terminal" evidence="10">
    <location>
        <begin position="93"/>
        <end position="158"/>
    </location>
</feature>
<keyword evidence="8" id="KW-0055">Arginine biosynthesis</keyword>
<evidence type="ECO:0000259" key="10">
    <source>
        <dbReference type="Pfam" id="PF02863"/>
    </source>
</evidence>
<dbReference type="HAMAP" id="MF_00173">
    <property type="entry name" value="Arg_repressor"/>
    <property type="match status" value="1"/>
</dbReference>
<keyword evidence="6 8" id="KW-0238">DNA-binding</keyword>
<dbReference type="GO" id="GO:0051259">
    <property type="term" value="P:protein complex oligomerization"/>
    <property type="evidence" value="ECO:0007669"/>
    <property type="project" value="InterPro"/>
</dbReference>
<dbReference type="Gene3D" id="1.10.10.10">
    <property type="entry name" value="Winged helix-like DNA-binding domain superfamily/Winged helix DNA-binding domain"/>
    <property type="match status" value="1"/>
</dbReference>
<evidence type="ECO:0000256" key="6">
    <source>
        <dbReference type="ARBA" id="ARBA00023125"/>
    </source>
</evidence>
<dbReference type="InterPro" id="IPR036388">
    <property type="entry name" value="WH-like_DNA-bd_sf"/>
</dbReference>
<dbReference type="GO" id="GO:0003677">
    <property type="term" value="F:DNA binding"/>
    <property type="evidence" value="ECO:0007669"/>
    <property type="project" value="UniProtKB-KW"/>
</dbReference>
<keyword evidence="7 8" id="KW-0804">Transcription</keyword>
<dbReference type="Proteomes" id="UP000215332">
    <property type="component" value="Chromosome 1"/>
</dbReference>
<dbReference type="InterPro" id="IPR036390">
    <property type="entry name" value="WH_DNA-bd_sf"/>
</dbReference>
<organism evidence="11 12">
    <name type="scientific">Cutibacterium granulosum</name>
    <dbReference type="NCBI Taxonomy" id="33011"/>
    <lineage>
        <taxon>Bacteria</taxon>
        <taxon>Bacillati</taxon>
        <taxon>Actinomycetota</taxon>
        <taxon>Actinomycetes</taxon>
        <taxon>Propionibacteriales</taxon>
        <taxon>Propionibacteriaceae</taxon>
        <taxon>Cutibacterium</taxon>
    </lineage>
</organism>
<dbReference type="RefSeq" id="WP_021105548.1">
    <property type="nucleotide sequence ID" value="NZ_LT906441.1"/>
</dbReference>
<dbReference type="AlphaFoldDB" id="A0A239WMV9"/>
<comment type="pathway">
    <text evidence="8">Amino-acid biosynthesis; L-arginine biosynthesis [regulation].</text>
</comment>
<dbReference type="PRINTS" id="PR01467">
    <property type="entry name" value="ARGREPRESSOR"/>
</dbReference>
<dbReference type="GO" id="GO:0034618">
    <property type="term" value="F:arginine binding"/>
    <property type="evidence" value="ECO:0007669"/>
    <property type="project" value="InterPro"/>
</dbReference>
<evidence type="ECO:0000256" key="4">
    <source>
        <dbReference type="ARBA" id="ARBA00022491"/>
    </source>
</evidence>
<comment type="subcellular location">
    <subcellularLocation>
        <location evidence="1 8">Cytoplasm</location>
    </subcellularLocation>
</comment>
<gene>
    <name evidence="11" type="primary">argR_1</name>
    <name evidence="8" type="synonym">argR</name>
    <name evidence="11" type="ORF">SAMEA4412665_01281</name>
</gene>
<dbReference type="Pfam" id="PF02863">
    <property type="entry name" value="Arg_repressor_C"/>
    <property type="match status" value="1"/>
</dbReference>
<dbReference type="PANTHER" id="PTHR34471:SF1">
    <property type="entry name" value="ARGININE REPRESSOR"/>
    <property type="match status" value="1"/>
</dbReference>
<dbReference type="InterPro" id="IPR020899">
    <property type="entry name" value="Arg_repress_C"/>
</dbReference>
<dbReference type="InterPro" id="IPR001669">
    <property type="entry name" value="Arg_repress"/>
</dbReference>
<proteinExistence type="inferred from homology"/>
<evidence type="ECO:0000256" key="5">
    <source>
        <dbReference type="ARBA" id="ARBA00023015"/>
    </source>
</evidence>
<name>A0A239WMV9_9ACTN</name>
<evidence type="ECO:0000256" key="3">
    <source>
        <dbReference type="ARBA" id="ARBA00022490"/>
    </source>
</evidence>
<dbReference type="UniPathway" id="UPA00068"/>
<dbReference type="EMBL" id="LT906441">
    <property type="protein sequence ID" value="SNV35821.1"/>
    <property type="molecule type" value="Genomic_DNA"/>
</dbReference>
<feature type="domain" description="Arginine repressor DNA-binding" evidence="9">
    <location>
        <begin position="5"/>
        <end position="72"/>
    </location>
</feature>
<evidence type="ECO:0000313" key="11">
    <source>
        <dbReference type="EMBL" id="SNV35821.1"/>
    </source>
</evidence>
<dbReference type="InterPro" id="IPR020900">
    <property type="entry name" value="Arg_repress_DNA-bd"/>
</dbReference>
<dbReference type="PANTHER" id="PTHR34471">
    <property type="entry name" value="ARGININE REPRESSOR"/>
    <property type="match status" value="1"/>
</dbReference>
<evidence type="ECO:0000256" key="8">
    <source>
        <dbReference type="HAMAP-Rule" id="MF_00173"/>
    </source>
</evidence>
<dbReference type="GO" id="GO:0003700">
    <property type="term" value="F:DNA-binding transcription factor activity"/>
    <property type="evidence" value="ECO:0007669"/>
    <property type="project" value="UniProtKB-UniRule"/>
</dbReference>
<accession>A0A239WMV9</accession>
<evidence type="ECO:0000256" key="7">
    <source>
        <dbReference type="ARBA" id="ARBA00023163"/>
    </source>
</evidence>
<comment type="similarity">
    <text evidence="2 8">Belongs to the ArgR family.</text>
</comment>
<evidence type="ECO:0000259" key="9">
    <source>
        <dbReference type="Pfam" id="PF01316"/>
    </source>
</evidence>
<keyword evidence="3 8" id="KW-0963">Cytoplasm</keyword>
<dbReference type="KEGG" id="cgrn:4412665_01281"/>
<dbReference type="Pfam" id="PF01316">
    <property type="entry name" value="Arg_repressor"/>
    <property type="match status" value="1"/>
</dbReference>
<sequence>MAQTSRRQRHYQIVNILRHQDVHSQTVLRDMLAKQGIDVSQATLSRDLFQLQVMRTVDADGALTYRVPEQTGSRPGPHDPFNGAPGTLDRVCRSFLLQVTRPSWQVLLKCTAGAGNLVGSALDSTDIPGVVGCVSGNDTVVVYCDDEMAAQNVEQWFTSLMTSTGEQL</sequence>
<reference evidence="11 12" key="1">
    <citation type="submission" date="2017-06" db="EMBL/GenBank/DDBJ databases">
        <authorList>
            <consortium name="Pathogen Informatics"/>
        </authorList>
    </citation>
    <scope>NUCLEOTIDE SEQUENCE [LARGE SCALE GENOMIC DNA]</scope>
    <source>
        <strain evidence="11 12">NCTC11865</strain>
    </source>
</reference>
<dbReference type="SUPFAM" id="SSF46785">
    <property type="entry name" value="Winged helix' DNA-binding domain"/>
    <property type="match status" value="1"/>
</dbReference>
<evidence type="ECO:0000256" key="2">
    <source>
        <dbReference type="ARBA" id="ARBA00008316"/>
    </source>
</evidence>
<dbReference type="eggNOG" id="COG1438">
    <property type="taxonomic scope" value="Bacteria"/>
</dbReference>
<evidence type="ECO:0000313" key="12">
    <source>
        <dbReference type="Proteomes" id="UP000215332"/>
    </source>
</evidence>